<evidence type="ECO:0000313" key="2">
    <source>
        <dbReference type="Proteomes" id="UP000242444"/>
    </source>
</evidence>
<sequence>MTGPTAVSAAADTGTVDAPLGRQPVGIAEGRSFVVTGIALVETIGGARESMSVPAIEVGGHAPVADLVAARAGAMTA</sequence>
<keyword evidence="2" id="KW-1185">Reference proteome</keyword>
<comment type="caution">
    <text evidence="1">The sequence shown here is derived from an EMBL/GenBank/DDBJ whole genome shotgun (WGS) entry which is preliminary data.</text>
</comment>
<dbReference type="EMBL" id="NKYE01000008">
    <property type="protein sequence ID" value="OZM72355.1"/>
    <property type="molecule type" value="Genomic_DNA"/>
</dbReference>
<accession>A0A263D4Q3</accession>
<dbReference type="InParanoid" id="A0A263D4Q3"/>
<dbReference type="RefSeq" id="WP_094863453.1">
    <property type="nucleotide sequence ID" value="NZ_NKYE01000008.1"/>
</dbReference>
<dbReference type="Proteomes" id="UP000242444">
    <property type="component" value="Unassembled WGS sequence"/>
</dbReference>
<name>A0A263D4Q3_9PSEU</name>
<organism evidence="1 2">
    <name type="scientific">Amycolatopsis antarctica</name>
    <dbReference type="NCBI Taxonomy" id="1854586"/>
    <lineage>
        <taxon>Bacteria</taxon>
        <taxon>Bacillati</taxon>
        <taxon>Actinomycetota</taxon>
        <taxon>Actinomycetes</taxon>
        <taxon>Pseudonocardiales</taxon>
        <taxon>Pseudonocardiaceae</taxon>
        <taxon>Amycolatopsis</taxon>
    </lineage>
</organism>
<gene>
    <name evidence="1" type="ORF">CFN78_15270</name>
</gene>
<evidence type="ECO:0000313" key="1">
    <source>
        <dbReference type="EMBL" id="OZM72355.1"/>
    </source>
</evidence>
<protein>
    <submittedName>
        <fullName evidence="1">Uncharacterized protein</fullName>
    </submittedName>
</protein>
<proteinExistence type="predicted"/>
<dbReference type="AlphaFoldDB" id="A0A263D4Q3"/>
<reference evidence="1 2" key="1">
    <citation type="submission" date="2017-07" db="EMBL/GenBank/DDBJ databases">
        <title>Amycolatopsis antarcticus sp. nov., isolated from the surface of an Antarcticus brown macroalga.</title>
        <authorList>
            <person name="Wang J."/>
            <person name="Leiva S."/>
            <person name="Huang J."/>
            <person name="Huang Y."/>
        </authorList>
    </citation>
    <scope>NUCLEOTIDE SEQUENCE [LARGE SCALE GENOMIC DNA]</scope>
    <source>
        <strain evidence="1 2">AU-G6</strain>
    </source>
</reference>